<dbReference type="OrthoDB" id="10643844at2759"/>
<name>A0A813KZX4_POLGL</name>
<proteinExistence type="predicted"/>
<reference evidence="3" key="1">
    <citation type="submission" date="2021-02" db="EMBL/GenBank/DDBJ databases">
        <authorList>
            <person name="Dougan E. K."/>
            <person name="Rhodes N."/>
            <person name="Thang M."/>
            <person name="Chan C."/>
        </authorList>
    </citation>
    <scope>NUCLEOTIDE SEQUENCE</scope>
</reference>
<evidence type="ECO:0000313" key="2">
    <source>
        <dbReference type="EMBL" id="CAE8616060.1"/>
    </source>
</evidence>
<keyword evidence="5" id="KW-1185">Reference proteome</keyword>
<evidence type="ECO:0000256" key="1">
    <source>
        <dbReference type="SAM" id="MobiDB-lite"/>
    </source>
</evidence>
<organism evidence="3 4">
    <name type="scientific">Polarella glacialis</name>
    <name type="common">Dinoflagellate</name>
    <dbReference type="NCBI Taxonomy" id="89957"/>
    <lineage>
        <taxon>Eukaryota</taxon>
        <taxon>Sar</taxon>
        <taxon>Alveolata</taxon>
        <taxon>Dinophyceae</taxon>
        <taxon>Suessiales</taxon>
        <taxon>Suessiaceae</taxon>
        <taxon>Polarella</taxon>
    </lineage>
</organism>
<feature type="region of interest" description="Disordered" evidence="1">
    <location>
        <begin position="46"/>
        <end position="75"/>
    </location>
</feature>
<evidence type="ECO:0000313" key="4">
    <source>
        <dbReference type="Proteomes" id="UP000626109"/>
    </source>
</evidence>
<dbReference type="Proteomes" id="UP000626109">
    <property type="component" value="Unassembled WGS sequence"/>
</dbReference>
<dbReference type="Proteomes" id="UP000654075">
    <property type="component" value="Unassembled WGS sequence"/>
</dbReference>
<accession>A0A813KZX4</accession>
<evidence type="ECO:0000313" key="5">
    <source>
        <dbReference type="Proteomes" id="UP000654075"/>
    </source>
</evidence>
<dbReference type="EMBL" id="CAJNNV010025782">
    <property type="protein sequence ID" value="CAE8616060.1"/>
    <property type="molecule type" value="Genomic_DNA"/>
</dbReference>
<protein>
    <submittedName>
        <fullName evidence="3">Uncharacterized protein</fullName>
    </submittedName>
</protein>
<dbReference type="AlphaFoldDB" id="A0A813KZX4"/>
<evidence type="ECO:0000313" key="3">
    <source>
        <dbReference type="EMBL" id="CAE8712138.1"/>
    </source>
</evidence>
<feature type="compositionally biased region" description="Polar residues" evidence="1">
    <location>
        <begin position="60"/>
        <end position="74"/>
    </location>
</feature>
<gene>
    <name evidence="2" type="ORF">PGLA1383_LOCUS33765</name>
    <name evidence="3" type="ORF">PGLA2088_LOCUS36860</name>
</gene>
<dbReference type="EMBL" id="CAJNNW010032276">
    <property type="protein sequence ID" value="CAE8712138.1"/>
    <property type="molecule type" value="Genomic_DNA"/>
</dbReference>
<comment type="caution">
    <text evidence="3">The sequence shown here is derived from an EMBL/GenBank/DDBJ whole genome shotgun (WGS) entry which is preliminary data.</text>
</comment>
<sequence length="216" mass="24389">MSAVGSFLYNHSQSQSLNSTKDGFSATWQRSFSAGDIVGMRRTPKRRPFDAVQPPADLLSPSSQMEVMTPTHHNTPCLDVDPGERINKLSYSSRIGDTFSPTNQGSRQDRALDNWPLGEGMRIMHHIQPKKYRAISQRGDCYQGFWRTDWQDVTHIQALRSKYPASQQDVEHKSIGPFPQGMTQEELRKNRNFNMSHGGRRNTGGLVQVGGQFLIP</sequence>